<evidence type="ECO:0000313" key="3">
    <source>
        <dbReference type="Proteomes" id="UP000014500"/>
    </source>
</evidence>
<keyword evidence="3" id="KW-1185">Reference proteome</keyword>
<dbReference type="Proteomes" id="UP000014500">
    <property type="component" value="Unassembled WGS sequence"/>
</dbReference>
<sequence>MRLKTQWEITKNLRQNGSNSSTDGGQLCHFDHSASNPLGTVLGGVNIASSTTTMEKKMINIISAQMQISNDSNMQPSNNSQAILG</sequence>
<evidence type="ECO:0000256" key="1">
    <source>
        <dbReference type="SAM" id="MobiDB-lite"/>
    </source>
</evidence>
<organism evidence="2 3">
    <name type="scientific">Strigamia maritima</name>
    <name type="common">European centipede</name>
    <name type="synonym">Geophilus maritimus</name>
    <dbReference type="NCBI Taxonomy" id="126957"/>
    <lineage>
        <taxon>Eukaryota</taxon>
        <taxon>Metazoa</taxon>
        <taxon>Ecdysozoa</taxon>
        <taxon>Arthropoda</taxon>
        <taxon>Myriapoda</taxon>
        <taxon>Chilopoda</taxon>
        <taxon>Pleurostigmophora</taxon>
        <taxon>Geophilomorpha</taxon>
        <taxon>Linotaeniidae</taxon>
        <taxon>Strigamia</taxon>
    </lineage>
</organism>
<evidence type="ECO:0000313" key="2">
    <source>
        <dbReference type="EnsemblMetazoa" id="SMAR013243-PA"/>
    </source>
</evidence>
<dbReference type="EnsemblMetazoa" id="SMAR013243-RA">
    <property type="protein sequence ID" value="SMAR013243-PA"/>
    <property type="gene ID" value="SMAR013243"/>
</dbReference>
<accession>T1JHB2</accession>
<dbReference type="HOGENOM" id="CLU_2519107_0_0_1"/>
<protein>
    <submittedName>
        <fullName evidence="2">Uncharacterized protein</fullName>
    </submittedName>
</protein>
<dbReference type="EMBL" id="JH432010">
    <property type="status" value="NOT_ANNOTATED_CDS"/>
    <property type="molecule type" value="Genomic_DNA"/>
</dbReference>
<name>T1JHB2_STRMM</name>
<reference evidence="2" key="2">
    <citation type="submission" date="2015-02" db="UniProtKB">
        <authorList>
            <consortium name="EnsemblMetazoa"/>
        </authorList>
    </citation>
    <scope>IDENTIFICATION</scope>
</reference>
<reference evidence="3" key="1">
    <citation type="submission" date="2011-05" db="EMBL/GenBank/DDBJ databases">
        <authorList>
            <person name="Richards S.R."/>
            <person name="Qu J."/>
            <person name="Jiang H."/>
            <person name="Jhangiani S.N."/>
            <person name="Agravi P."/>
            <person name="Goodspeed R."/>
            <person name="Gross S."/>
            <person name="Mandapat C."/>
            <person name="Jackson L."/>
            <person name="Mathew T."/>
            <person name="Pu L."/>
            <person name="Thornton R."/>
            <person name="Saada N."/>
            <person name="Wilczek-Boney K.B."/>
            <person name="Lee S."/>
            <person name="Kovar C."/>
            <person name="Wu Y."/>
            <person name="Scherer S.E."/>
            <person name="Worley K.C."/>
            <person name="Muzny D.M."/>
            <person name="Gibbs R."/>
        </authorList>
    </citation>
    <scope>NUCLEOTIDE SEQUENCE</scope>
    <source>
        <strain evidence="3">Brora</strain>
    </source>
</reference>
<dbReference type="AlphaFoldDB" id="T1JHB2"/>
<feature type="region of interest" description="Disordered" evidence="1">
    <location>
        <begin position="1"/>
        <end position="27"/>
    </location>
</feature>
<proteinExistence type="predicted"/>
<feature type="compositionally biased region" description="Polar residues" evidence="1">
    <location>
        <begin position="7"/>
        <end position="24"/>
    </location>
</feature>